<keyword evidence="6" id="KW-1185">Reference proteome</keyword>
<dbReference type="GO" id="GO:0012505">
    <property type="term" value="C:endomembrane system"/>
    <property type="evidence" value="ECO:0007669"/>
    <property type="project" value="UniProtKB-SubCell"/>
</dbReference>
<dbReference type="GO" id="GO:0005737">
    <property type="term" value="C:cytoplasm"/>
    <property type="evidence" value="ECO:0007669"/>
    <property type="project" value="TreeGrafter"/>
</dbReference>
<gene>
    <name evidence="7" type="primary">LOC100899644</name>
</gene>
<evidence type="ECO:0000313" key="7">
    <source>
        <dbReference type="RefSeq" id="XP_003741565.1"/>
    </source>
</evidence>
<dbReference type="PANTHER" id="PTHR12894">
    <property type="entry name" value="CNH DOMAIN CONTAINING"/>
    <property type="match status" value="1"/>
</dbReference>
<evidence type="ECO:0000313" key="6">
    <source>
        <dbReference type="Proteomes" id="UP000694867"/>
    </source>
</evidence>
<comment type="subcellular location">
    <subcellularLocation>
        <location evidence="1">Endomembrane system</location>
        <topology evidence="1">Peripheral membrane protein</topology>
    </subcellularLocation>
</comment>
<feature type="repeat" description="CHCR" evidence="4">
    <location>
        <begin position="576"/>
        <end position="739"/>
    </location>
</feature>
<dbReference type="Proteomes" id="UP000694867">
    <property type="component" value="Unplaced"/>
</dbReference>
<dbReference type="GO" id="GO:0016020">
    <property type="term" value="C:membrane"/>
    <property type="evidence" value="ECO:0007669"/>
    <property type="project" value="TreeGrafter"/>
</dbReference>
<dbReference type="Pfam" id="PF10366">
    <property type="entry name" value="Vps39_1"/>
    <property type="match status" value="1"/>
</dbReference>
<dbReference type="InterPro" id="IPR032914">
    <property type="entry name" value="Vam6/VPS39/TRAP1"/>
</dbReference>
<evidence type="ECO:0000256" key="1">
    <source>
        <dbReference type="ARBA" id="ARBA00004184"/>
    </source>
</evidence>
<dbReference type="GeneID" id="100899644"/>
<evidence type="ECO:0000256" key="3">
    <source>
        <dbReference type="ARBA" id="ARBA00038201"/>
    </source>
</evidence>
<dbReference type="PROSITE" id="PS50236">
    <property type="entry name" value="CHCR"/>
    <property type="match status" value="1"/>
</dbReference>
<dbReference type="PANTHER" id="PTHR12894:SF49">
    <property type="entry name" value="VAM6_VPS39-LIKE PROTEIN"/>
    <property type="match status" value="1"/>
</dbReference>
<dbReference type="GO" id="GO:0006886">
    <property type="term" value="P:intracellular protein transport"/>
    <property type="evidence" value="ECO:0007669"/>
    <property type="project" value="UniProtKB-UniRule"/>
</dbReference>
<reference evidence="7" key="1">
    <citation type="submission" date="2025-08" db="UniProtKB">
        <authorList>
            <consortium name="RefSeq"/>
        </authorList>
    </citation>
    <scope>IDENTIFICATION</scope>
</reference>
<sequence>MYKAYSLEPVLQNLPATFSVVCAATYKDSILLGTKQGQLVTFTVTDTPSAETSFDVRLRKTNKTFSRKPVNQMAVIEAHDILISLSDGLVSVHALSDQLPLLQQLTDHRGASVFACTTETVEVQNEDDSEKKYFVMVKMCIAVKRRLHLFYWKHNRFLDYPSSHVLPDVPRTMLWSSEDHLIIGFKSDYILLKARTAGEVKELFPLGRQPEPLLAKLHGDNIAMLLEKQLILAAANGKPTEKYSINLRDTPVSVTYDHPNVIAVSNSGIEIHTIHPRLDIQEITMQQSPKPHALITWKAGRVFVVSTNNVWCMVRTPISEQMQSCKEKKLYTLALTLADLLDTNDADKALCKYHINNLLAFDHFVNRRYDTALKLFEEIQTDPLHVIGLFPTLLKDQHRKFLDYPGPLPDVSADLGDALHALTAYLKAARRTIIGQTGESVKVGGILEGTAAVRPKKELLQIIDTTILKSYLQTNPSLVASLLRYRDNHCHLEESESALLQHHKYTELIILYEQKGQHRKALQLLFEQAHVPNSPLNGHEKTVQYLQRLSVEHFELILEYAKWVIEAFQDDGLKIFIEEKCEREKLPRDRVIQYLTKEAPALILPYLEHIILKWRDDNILFHNMLVHKYREQILLRSDNGVAGEAATALRQKLLVFLRTSERYTVNKFPQYFLDDKLYLECAIVMGKLGRHQDALTIYIHVLRDLDLAEQYCLEHYLQHKTVDREVFLILLSLCNRPADVCLKALNIGAPPPTEPINISRVLEILNRHADKLDPLRAVEEIPPEVSLKKLEQFLTGLLETQNVYLSKLRLRQALLMNENFKMKEIKMDIEKNPVLIQDSTLCDICGRRINRSVFVMTEDQQIVHYACHKRDMSM</sequence>
<name>A0AAJ6VWF9_9ACAR</name>
<dbReference type="GO" id="GO:0034058">
    <property type="term" value="P:endosomal vesicle fusion"/>
    <property type="evidence" value="ECO:0007669"/>
    <property type="project" value="TreeGrafter"/>
</dbReference>
<evidence type="ECO:0000256" key="2">
    <source>
        <dbReference type="ARBA" id="ARBA00023136"/>
    </source>
</evidence>
<organism evidence="6 7">
    <name type="scientific">Galendromus occidentalis</name>
    <name type="common">western predatory mite</name>
    <dbReference type="NCBI Taxonomy" id="34638"/>
    <lineage>
        <taxon>Eukaryota</taxon>
        <taxon>Metazoa</taxon>
        <taxon>Ecdysozoa</taxon>
        <taxon>Arthropoda</taxon>
        <taxon>Chelicerata</taxon>
        <taxon>Arachnida</taxon>
        <taxon>Acari</taxon>
        <taxon>Parasitiformes</taxon>
        <taxon>Mesostigmata</taxon>
        <taxon>Gamasina</taxon>
        <taxon>Phytoseioidea</taxon>
        <taxon>Phytoseiidae</taxon>
        <taxon>Typhlodrominae</taxon>
        <taxon>Galendromus</taxon>
    </lineage>
</organism>
<dbReference type="InterPro" id="IPR019453">
    <property type="entry name" value="VPS39/TGFA1_Znf"/>
</dbReference>
<comment type="similarity">
    <text evidence="3">Belongs to the VAM6/VPS39 family.</text>
</comment>
<dbReference type="GO" id="GO:0006914">
    <property type="term" value="P:autophagy"/>
    <property type="evidence" value="ECO:0007669"/>
    <property type="project" value="TreeGrafter"/>
</dbReference>
<keyword evidence="2" id="KW-0472">Membrane</keyword>
<dbReference type="AlphaFoldDB" id="A0AAJ6VWF9"/>
<protein>
    <submittedName>
        <fullName evidence="7">Vam6/Vps39-like protein</fullName>
    </submittedName>
</protein>
<dbReference type="InterPro" id="IPR019452">
    <property type="entry name" value="VPS39/TGF_beta_rcpt-assoc_1"/>
</dbReference>
<dbReference type="CTD" id="23339"/>
<feature type="domain" description="CNH" evidence="5">
    <location>
        <begin position="17"/>
        <end position="298"/>
    </location>
</feature>
<dbReference type="RefSeq" id="XP_003741565.1">
    <property type="nucleotide sequence ID" value="XM_003741517.3"/>
</dbReference>
<evidence type="ECO:0000256" key="4">
    <source>
        <dbReference type="PROSITE-ProRule" id="PRU01006"/>
    </source>
</evidence>
<dbReference type="Pfam" id="PF10367">
    <property type="entry name" value="zf-Vps39_C"/>
    <property type="match status" value="1"/>
</dbReference>
<dbReference type="Pfam" id="PF00780">
    <property type="entry name" value="CNH"/>
    <property type="match status" value="1"/>
</dbReference>
<dbReference type="InterPro" id="IPR001180">
    <property type="entry name" value="CNH_dom"/>
</dbReference>
<dbReference type="PROSITE" id="PS50219">
    <property type="entry name" value="CNH"/>
    <property type="match status" value="1"/>
</dbReference>
<dbReference type="InterPro" id="IPR000547">
    <property type="entry name" value="Clathrin_H-chain/VPS_repeat"/>
</dbReference>
<accession>A0AAJ6VWF9</accession>
<evidence type="ECO:0000259" key="5">
    <source>
        <dbReference type="PROSITE" id="PS50219"/>
    </source>
</evidence>
<proteinExistence type="inferred from homology"/>
<dbReference type="KEGG" id="goe:100899644"/>